<keyword evidence="2" id="KW-1185">Reference proteome</keyword>
<comment type="caution">
    <text evidence="1">The sequence shown here is derived from an EMBL/GenBank/DDBJ whole genome shotgun (WGS) entry which is preliminary data.</text>
</comment>
<dbReference type="Proteomes" id="UP001320706">
    <property type="component" value="Unassembled WGS sequence"/>
</dbReference>
<protein>
    <submittedName>
        <fullName evidence="1">Uncharacterized protein</fullName>
    </submittedName>
</protein>
<reference evidence="1" key="1">
    <citation type="submission" date="2024-02" db="EMBL/GenBank/DDBJ databases">
        <title>Metagenome Assembled Genome of Zalaria obscura JY119.</title>
        <authorList>
            <person name="Vighnesh L."/>
            <person name="Jagadeeshwari U."/>
            <person name="Venkata Ramana C."/>
            <person name="Sasikala C."/>
        </authorList>
    </citation>
    <scope>NUCLEOTIDE SEQUENCE</scope>
    <source>
        <strain evidence="1">JY119</strain>
    </source>
</reference>
<gene>
    <name evidence="1" type="ORF">M8818_000933</name>
</gene>
<proteinExistence type="predicted"/>
<evidence type="ECO:0000313" key="2">
    <source>
        <dbReference type="Proteomes" id="UP001320706"/>
    </source>
</evidence>
<accession>A0ACC3SLS9</accession>
<name>A0ACC3SLS9_9PEZI</name>
<evidence type="ECO:0000313" key="1">
    <source>
        <dbReference type="EMBL" id="KAK8219201.1"/>
    </source>
</evidence>
<organism evidence="1 2">
    <name type="scientific">Zalaria obscura</name>
    <dbReference type="NCBI Taxonomy" id="2024903"/>
    <lineage>
        <taxon>Eukaryota</taxon>
        <taxon>Fungi</taxon>
        <taxon>Dikarya</taxon>
        <taxon>Ascomycota</taxon>
        <taxon>Pezizomycotina</taxon>
        <taxon>Dothideomycetes</taxon>
        <taxon>Dothideomycetidae</taxon>
        <taxon>Dothideales</taxon>
        <taxon>Zalariaceae</taxon>
        <taxon>Zalaria</taxon>
    </lineage>
</organism>
<sequence>MSEGWPGPWWRKSWPERHPACPHTFTSVTCLPPIPEYTESNSQHTFKRVISTLVQFTRSGLSGEVLRCNAEKLRWSSQCSPHRSRRIQSHLIPNMEKEWPQAAYRLGPTDMKTAFEVSTDSTTGLAISGGVDSMALASLCSRFNSPDSISPAFSAFIVDHGVRKGSTEEAENVAELLRRLKIEPHILKLDWKGFQDPGKSKNFESIARKMRFQSLGRACWNHGIRSLLLAHHGDDQAESVLFRLISGYHGRGLRGVKMESAIPECHGLYGVHESGEPQPGSELIRSTPEGRGGEKPDSLTVEGCGVTVFRPLLDYTKAQLIATCKENQVEWFEDATNADKTLTPRNAIRHLLTSGVLPRALSGDSLRQVSKTVAHRVDETNAAVAQILKLCPISLHTRTGVATVTFPPDIYALLRGANDATPTEEIQLRAALVLRTALQTVSPQQNINLQDLENATRTAFPCLLQPNPPDPESARPSSATTIAKTSILRTGHATVPDALNPPPSLATTSDGGILPTSALTWRIQRQTPSPHELATTRLTLLAAPSHRAASIDPVWTPWQLWDGRYWIRLRYQPFNHAPGHSFSVVFASAVRKPDMTASSHGQDQDQDQDEAQPRLHLHFKAKNPYPRSAQRKTKLPKPYPAGVLSTLPAIVETWEAVGADGECVIREVVRALPSLGWADAGWCDVEEGVGEADRPWQWEVRFRKVEVGGGGVEVVGVSAFSIHVRFVPSHPTPSPPLPRRSPLQIHIHNRLLRHPKHRQLPRLPATSIMAWQVTRRAVLEPLPLFAIPIVRISMSMGGRAKPCRAQQGGVLRPRVRGYGARGRVVVVVVGMRVRGRAEAGVHEGDGIFASVCGCDFLADRG</sequence>
<dbReference type="EMBL" id="JAMKPW020000004">
    <property type="protein sequence ID" value="KAK8219201.1"/>
    <property type="molecule type" value="Genomic_DNA"/>
</dbReference>